<dbReference type="InterPro" id="IPR014352">
    <property type="entry name" value="FERM/acyl-CoA-bd_prot_sf"/>
</dbReference>
<proteinExistence type="predicted"/>
<dbReference type="CDD" id="cd14473">
    <property type="entry name" value="FERM_B-lobe"/>
    <property type="match status" value="1"/>
</dbReference>
<organism evidence="1 2">
    <name type="scientific">Meloidogyne hapla</name>
    <name type="common">Root-knot nematode worm</name>
    <dbReference type="NCBI Taxonomy" id="6305"/>
    <lineage>
        <taxon>Eukaryota</taxon>
        <taxon>Metazoa</taxon>
        <taxon>Ecdysozoa</taxon>
        <taxon>Nematoda</taxon>
        <taxon>Chromadorea</taxon>
        <taxon>Rhabditida</taxon>
        <taxon>Tylenchina</taxon>
        <taxon>Tylenchomorpha</taxon>
        <taxon>Tylenchoidea</taxon>
        <taxon>Meloidogynidae</taxon>
        <taxon>Meloidogyninae</taxon>
        <taxon>Meloidogyne</taxon>
    </lineage>
</organism>
<dbReference type="WBParaSite" id="MhA1_Contig1289.frz3.gene13">
    <property type="protein sequence ID" value="MhA1_Contig1289.frz3.gene13"/>
    <property type="gene ID" value="MhA1_Contig1289.frz3.gene13"/>
</dbReference>
<dbReference type="AlphaFoldDB" id="A0A1I8B352"/>
<evidence type="ECO:0000313" key="1">
    <source>
        <dbReference type="Proteomes" id="UP000095281"/>
    </source>
</evidence>
<dbReference type="InterPro" id="IPR035963">
    <property type="entry name" value="FERM_2"/>
</dbReference>
<name>A0A1I8B352_MELHA</name>
<dbReference type="Proteomes" id="UP000095281">
    <property type="component" value="Unplaced"/>
</dbReference>
<evidence type="ECO:0000313" key="2">
    <source>
        <dbReference type="WBParaSite" id="MhA1_Contig1289.frz3.gene13"/>
    </source>
</evidence>
<dbReference type="InterPro" id="IPR019748">
    <property type="entry name" value="FERM_central"/>
</dbReference>
<protein>
    <submittedName>
        <fullName evidence="2">Uncharacterized protein</fullName>
    </submittedName>
</protein>
<reference evidence="2" key="1">
    <citation type="submission" date="2016-11" db="UniProtKB">
        <authorList>
            <consortium name="WormBaseParasite"/>
        </authorList>
    </citation>
    <scope>IDENTIFICATION</scope>
</reference>
<dbReference type="SUPFAM" id="SSF47031">
    <property type="entry name" value="Second domain of FERM"/>
    <property type="match status" value="1"/>
</dbReference>
<keyword evidence="1" id="KW-1185">Reference proteome</keyword>
<sequence length="89" mass="10106">MGTKRPLHERSPPGLDIVPASQRRRLSFSNSDLSDTRQLKALYELCLGKWYQVLRGLHPVSRDTAIKLAAIQCFVQYGPFYEGVKSSVR</sequence>
<accession>A0A1I8B352</accession>
<dbReference type="Gene3D" id="1.20.80.10">
    <property type="match status" value="1"/>
</dbReference>